<feature type="transmembrane region" description="Helical" evidence="8">
    <location>
        <begin position="387"/>
        <end position="405"/>
    </location>
</feature>
<feature type="transmembrane region" description="Helical" evidence="8">
    <location>
        <begin position="358"/>
        <end position="381"/>
    </location>
</feature>
<dbReference type="KEGG" id="nhy:JQS43_03200"/>
<evidence type="ECO:0000259" key="9">
    <source>
        <dbReference type="PROSITE" id="PS50850"/>
    </source>
</evidence>
<keyword evidence="7 8" id="KW-0472">Membrane</keyword>
<proteinExistence type="inferred from homology"/>
<dbReference type="AlphaFoldDB" id="A0A895YCY3"/>
<organism evidence="10 11">
    <name type="scientific">Natronosporangium hydrolyticum</name>
    <dbReference type="NCBI Taxonomy" id="2811111"/>
    <lineage>
        <taxon>Bacteria</taxon>
        <taxon>Bacillati</taxon>
        <taxon>Actinomycetota</taxon>
        <taxon>Actinomycetes</taxon>
        <taxon>Micromonosporales</taxon>
        <taxon>Micromonosporaceae</taxon>
        <taxon>Natronosporangium</taxon>
    </lineage>
</organism>
<comment type="similarity">
    <text evidence="2">Belongs to the major facilitator superfamily. Bcr/CmlA family.</text>
</comment>
<feature type="transmembrane region" description="Helical" evidence="8">
    <location>
        <begin position="323"/>
        <end position="346"/>
    </location>
</feature>
<dbReference type="NCBIfam" id="TIGR00710">
    <property type="entry name" value="efflux_Bcr_CflA"/>
    <property type="match status" value="1"/>
</dbReference>
<dbReference type="PANTHER" id="PTHR23502">
    <property type="entry name" value="MAJOR FACILITATOR SUPERFAMILY"/>
    <property type="match status" value="1"/>
</dbReference>
<dbReference type="InterPro" id="IPR011701">
    <property type="entry name" value="MFS"/>
</dbReference>
<dbReference type="CDD" id="cd17320">
    <property type="entry name" value="MFS_MdfA_MDR_like"/>
    <property type="match status" value="1"/>
</dbReference>
<accession>A0A895YCY3</accession>
<keyword evidence="5 8" id="KW-0812">Transmembrane</keyword>
<evidence type="ECO:0000256" key="2">
    <source>
        <dbReference type="ARBA" id="ARBA00006236"/>
    </source>
</evidence>
<dbReference type="GO" id="GO:0042910">
    <property type="term" value="F:xenobiotic transmembrane transporter activity"/>
    <property type="evidence" value="ECO:0007669"/>
    <property type="project" value="InterPro"/>
</dbReference>
<dbReference type="EMBL" id="CP070499">
    <property type="protein sequence ID" value="QSB15381.1"/>
    <property type="molecule type" value="Genomic_DNA"/>
</dbReference>
<keyword evidence="11" id="KW-1185">Reference proteome</keyword>
<dbReference type="PROSITE" id="PS50850">
    <property type="entry name" value="MFS"/>
    <property type="match status" value="1"/>
</dbReference>
<name>A0A895YCY3_9ACTN</name>
<evidence type="ECO:0000256" key="5">
    <source>
        <dbReference type="ARBA" id="ARBA00022692"/>
    </source>
</evidence>
<dbReference type="RefSeq" id="WP_239677563.1">
    <property type="nucleotide sequence ID" value="NZ_CP070499.1"/>
</dbReference>
<evidence type="ECO:0000256" key="6">
    <source>
        <dbReference type="ARBA" id="ARBA00022989"/>
    </source>
</evidence>
<comment type="subcellular location">
    <subcellularLocation>
        <location evidence="1">Cell membrane</location>
        <topology evidence="1">Multi-pass membrane protein</topology>
    </subcellularLocation>
</comment>
<dbReference type="InterPro" id="IPR004812">
    <property type="entry name" value="Efflux_drug-R_Bcr/CmlA"/>
</dbReference>
<dbReference type="GO" id="GO:1990961">
    <property type="term" value="P:xenobiotic detoxification by transmembrane export across the plasma membrane"/>
    <property type="evidence" value="ECO:0007669"/>
    <property type="project" value="InterPro"/>
</dbReference>
<feature type="transmembrane region" description="Helical" evidence="8">
    <location>
        <begin position="292"/>
        <end position="317"/>
    </location>
</feature>
<feature type="domain" description="Major facilitator superfamily (MFS) profile" evidence="9">
    <location>
        <begin position="22"/>
        <end position="406"/>
    </location>
</feature>
<dbReference type="Pfam" id="PF07690">
    <property type="entry name" value="MFS_1"/>
    <property type="match status" value="1"/>
</dbReference>
<feature type="transmembrane region" description="Helical" evidence="8">
    <location>
        <begin position="176"/>
        <end position="196"/>
    </location>
</feature>
<feature type="transmembrane region" description="Helical" evidence="8">
    <location>
        <begin position="88"/>
        <end position="107"/>
    </location>
</feature>
<dbReference type="Proteomes" id="UP000662857">
    <property type="component" value="Chromosome"/>
</dbReference>
<dbReference type="InterPro" id="IPR020846">
    <property type="entry name" value="MFS_dom"/>
</dbReference>
<keyword evidence="6 8" id="KW-1133">Transmembrane helix</keyword>
<dbReference type="PANTHER" id="PTHR23502:SF132">
    <property type="entry name" value="POLYAMINE TRANSPORTER 2-RELATED"/>
    <property type="match status" value="1"/>
</dbReference>
<evidence type="ECO:0000313" key="11">
    <source>
        <dbReference type="Proteomes" id="UP000662857"/>
    </source>
</evidence>
<reference evidence="10" key="1">
    <citation type="submission" date="2021-02" db="EMBL/GenBank/DDBJ databases">
        <title>Natrosporangium hydrolyticum gen. nov., sp. nov, a haloalkaliphilic actinobacterium from a soda solonchak soil.</title>
        <authorList>
            <person name="Sorokin D.Y."/>
            <person name="Khijniak T.V."/>
            <person name="Zakharycheva A.P."/>
            <person name="Boueva O.V."/>
            <person name="Ariskina E.V."/>
            <person name="Hahnke R.L."/>
            <person name="Bunk B."/>
            <person name="Sproer C."/>
            <person name="Schumann P."/>
            <person name="Evtushenko L.I."/>
            <person name="Kublanov I.V."/>
        </authorList>
    </citation>
    <scope>NUCLEOTIDE SEQUENCE</scope>
    <source>
        <strain evidence="10">DSM 106523</strain>
    </source>
</reference>
<evidence type="ECO:0000256" key="8">
    <source>
        <dbReference type="SAM" id="Phobius"/>
    </source>
</evidence>
<dbReference type="Gene3D" id="1.20.1720.10">
    <property type="entry name" value="Multidrug resistance protein D"/>
    <property type="match status" value="1"/>
</dbReference>
<feature type="transmembrane region" description="Helical" evidence="8">
    <location>
        <begin position="113"/>
        <end position="134"/>
    </location>
</feature>
<dbReference type="InterPro" id="IPR036259">
    <property type="entry name" value="MFS_trans_sf"/>
</dbReference>
<dbReference type="SUPFAM" id="SSF103473">
    <property type="entry name" value="MFS general substrate transporter"/>
    <property type="match status" value="1"/>
</dbReference>
<evidence type="ECO:0000256" key="4">
    <source>
        <dbReference type="ARBA" id="ARBA00022475"/>
    </source>
</evidence>
<evidence type="ECO:0000256" key="7">
    <source>
        <dbReference type="ARBA" id="ARBA00023136"/>
    </source>
</evidence>
<evidence type="ECO:0000313" key="10">
    <source>
        <dbReference type="EMBL" id="QSB15381.1"/>
    </source>
</evidence>
<dbReference type="GO" id="GO:0005886">
    <property type="term" value="C:plasma membrane"/>
    <property type="evidence" value="ECO:0007669"/>
    <property type="project" value="UniProtKB-SubCell"/>
</dbReference>
<keyword evidence="3" id="KW-0813">Transport</keyword>
<gene>
    <name evidence="10" type="ORF">JQS43_03200</name>
</gene>
<feature type="transmembrane region" description="Helical" evidence="8">
    <location>
        <begin position="23"/>
        <end position="43"/>
    </location>
</feature>
<protein>
    <submittedName>
        <fullName evidence="10">Multidrug effflux MFS transporter</fullName>
    </submittedName>
</protein>
<evidence type="ECO:0000256" key="3">
    <source>
        <dbReference type="ARBA" id="ARBA00022448"/>
    </source>
</evidence>
<keyword evidence="4" id="KW-1003">Cell membrane</keyword>
<sequence length="414" mass="41929">MPQPQAPTTAAPSRGGRGAVPSLAALVVVMGIGPFATDTYIAALPQLQQSLSTTATVAQLTLSAFIVGLAAGQLLLGPVSDARGRRGILIAAAATFVVTSVCCALAPNGVVLVLLRLVQGFAAGGGVAMGRAVVTDSYRGAEAAAKFGTIASFTFLGPVVAPVVGGLILIPGTWRTVFWAITALGVVMLLAVLTGIPETLPAQRREPGGLRPTWGRMADLLRDAPFRRHVAVLCLAVAGFFTYIGGSSFVLQTVFGMTPTGYAAMFATNAAALAAAALCFRSLVTRFGAGRLRAIGVAVSTLAAVGLCGTALVGSYLPVPLAVVWVLLSVAVAGMGFTLPATTALAQEAGRRAAGTASALQGGLSFLAGALVTPVTGLLGYHSLVPMAALMAFFHLAALVVLVATRRHGRLASR</sequence>
<feature type="transmembrane region" description="Helical" evidence="8">
    <location>
        <begin position="55"/>
        <end position="76"/>
    </location>
</feature>
<evidence type="ECO:0000256" key="1">
    <source>
        <dbReference type="ARBA" id="ARBA00004651"/>
    </source>
</evidence>
<feature type="transmembrane region" description="Helical" evidence="8">
    <location>
        <begin position="261"/>
        <end position="280"/>
    </location>
</feature>
<feature type="transmembrane region" description="Helical" evidence="8">
    <location>
        <begin position="146"/>
        <end position="170"/>
    </location>
</feature>
<feature type="transmembrane region" description="Helical" evidence="8">
    <location>
        <begin position="230"/>
        <end position="255"/>
    </location>
</feature>